<evidence type="ECO:0000256" key="1">
    <source>
        <dbReference type="ARBA" id="ARBA00004479"/>
    </source>
</evidence>
<evidence type="ECO:0000259" key="11">
    <source>
        <dbReference type="PROSITE" id="PS50866"/>
    </source>
</evidence>
<evidence type="ECO:0000313" key="13">
    <source>
        <dbReference type="Proteomes" id="UP000094336"/>
    </source>
</evidence>
<dbReference type="STRING" id="984486.A0A1E3QSN8"/>
<proteinExistence type="inferred from homology"/>
<evidence type="ECO:0000256" key="3">
    <source>
        <dbReference type="ARBA" id="ARBA00022692"/>
    </source>
</evidence>
<protein>
    <recommendedName>
        <fullName evidence="11">GOLD domain-containing protein</fullName>
    </recommendedName>
</protein>
<keyword evidence="3 8" id="KW-0812">Transmembrane</keyword>
<dbReference type="GO" id="GO:0012505">
    <property type="term" value="C:endomembrane system"/>
    <property type="evidence" value="ECO:0007669"/>
    <property type="project" value="UniProtKB-SubCell"/>
</dbReference>
<dbReference type="InterPro" id="IPR009038">
    <property type="entry name" value="GOLD_dom"/>
</dbReference>
<organism evidence="12 13">
    <name type="scientific">Babjeviella inositovora NRRL Y-12698</name>
    <dbReference type="NCBI Taxonomy" id="984486"/>
    <lineage>
        <taxon>Eukaryota</taxon>
        <taxon>Fungi</taxon>
        <taxon>Dikarya</taxon>
        <taxon>Ascomycota</taxon>
        <taxon>Saccharomycotina</taxon>
        <taxon>Pichiomycetes</taxon>
        <taxon>Serinales incertae sedis</taxon>
        <taxon>Babjeviella</taxon>
    </lineage>
</organism>
<keyword evidence="6 9" id="KW-0472">Membrane</keyword>
<evidence type="ECO:0000256" key="7">
    <source>
        <dbReference type="ARBA" id="ARBA00037847"/>
    </source>
</evidence>
<accession>A0A1E3QSN8</accession>
<dbReference type="RefSeq" id="XP_018985265.1">
    <property type="nucleotide sequence ID" value="XM_019128901.1"/>
</dbReference>
<evidence type="ECO:0000256" key="8">
    <source>
        <dbReference type="RuleBase" id="RU003827"/>
    </source>
</evidence>
<feature type="domain" description="GOLD" evidence="11">
    <location>
        <begin position="29"/>
        <end position="112"/>
    </location>
</feature>
<dbReference type="GeneID" id="30146754"/>
<dbReference type="Pfam" id="PF01105">
    <property type="entry name" value="EMP24_GP25L"/>
    <property type="match status" value="1"/>
</dbReference>
<sequence>MKSSIIAFFACLTLVNASALTFVLGAHDRACYYIQTTKPNTNIAYYFAVQSGGDFDVDYTVRSPKNVFIVDEKKVRQGDWIFNGDDAGEYEFCFFNGAASYVEKVLDFELKLENDFRAAIPLSQDSPIAVEGMQDTITKIGFKLDDLLKSLYYYKARTNRNEATVKSTESRIFWFSFLEVVLMVGMGVLQVVIVQLFFKGSRKQLV</sequence>
<gene>
    <name evidence="12" type="ORF">BABINDRAFT_161602</name>
</gene>
<comment type="subcellular location">
    <subcellularLocation>
        <location evidence="7">Endomembrane system</location>
        <topology evidence="7">Single-pass membrane protein</topology>
    </subcellularLocation>
    <subcellularLocation>
        <location evidence="1 8">Membrane</location>
        <topology evidence="1 8">Single-pass type I membrane protein</topology>
    </subcellularLocation>
</comment>
<name>A0A1E3QSN8_9ASCO</name>
<dbReference type="EMBL" id="KV454431">
    <property type="protein sequence ID" value="ODQ79937.1"/>
    <property type="molecule type" value="Genomic_DNA"/>
</dbReference>
<reference evidence="13" key="1">
    <citation type="submission" date="2016-05" db="EMBL/GenBank/DDBJ databases">
        <title>Comparative genomics of biotechnologically important yeasts.</title>
        <authorList>
            <consortium name="DOE Joint Genome Institute"/>
            <person name="Riley R."/>
            <person name="Haridas S."/>
            <person name="Wolfe K.H."/>
            <person name="Lopes M.R."/>
            <person name="Hittinger C.T."/>
            <person name="Goker M."/>
            <person name="Salamov A."/>
            <person name="Wisecaver J."/>
            <person name="Long T.M."/>
            <person name="Aerts A.L."/>
            <person name="Barry K."/>
            <person name="Choi C."/>
            <person name="Clum A."/>
            <person name="Coughlan A.Y."/>
            <person name="Deshpande S."/>
            <person name="Douglass A.P."/>
            <person name="Hanson S.J."/>
            <person name="Klenk H.-P."/>
            <person name="Labutti K."/>
            <person name="Lapidus A."/>
            <person name="Lindquist E."/>
            <person name="Lipzen A."/>
            <person name="Meier-Kolthoff J.P."/>
            <person name="Ohm R.A."/>
            <person name="Otillar R.P."/>
            <person name="Pangilinan J."/>
            <person name="Peng Y."/>
            <person name="Rokas A."/>
            <person name="Rosa C.A."/>
            <person name="Scheuner C."/>
            <person name="Sibirny A.A."/>
            <person name="Slot J.C."/>
            <person name="Stielow J.B."/>
            <person name="Sun H."/>
            <person name="Kurtzman C.P."/>
            <person name="Blackwell M."/>
            <person name="Grigoriev I.V."/>
            <person name="Jeffries T.W."/>
        </authorList>
    </citation>
    <scope>NUCLEOTIDE SEQUENCE [LARGE SCALE GENOMIC DNA]</scope>
    <source>
        <strain evidence="13">NRRL Y-12698</strain>
    </source>
</reference>
<comment type="similarity">
    <text evidence="2 8">Belongs to the EMP24/GP25L family.</text>
</comment>
<dbReference type="Proteomes" id="UP000094336">
    <property type="component" value="Unassembled WGS sequence"/>
</dbReference>
<evidence type="ECO:0000256" key="10">
    <source>
        <dbReference type="SAM" id="SignalP"/>
    </source>
</evidence>
<keyword evidence="4 10" id="KW-0732">Signal</keyword>
<dbReference type="GO" id="GO:0016020">
    <property type="term" value="C:membrane"/>
    <property type="evidence" value="ECO:0007669"/>
    <property type="project" value="UniProtKB-SubCell"/>
</dbReference>
<evidence type="ECO:0000256" key="9">
    <source>
        <dbReference type="SAM" id="Phobius"/>
    </source>
</evidence>
<dbReference type="InterPro" id="IPR015720">
    <property type="entry name" value="Emp24-like"/>
</dbReference>
<evidence type="ECO:0000256" key="4">
    <source>
        <dbReference type="ARBA" id="ARBA00022729"/>
    </source>
</evidence>
<feature type="transmembrane region" description="Helical" evidence="9">
    <location>
        <begin position="172"/>
        <end position="198"/>
    </location>
</feature>
<dbReference type="AlphaFoldDB" id="A0A1E3QSN8"/>
<evidence type="ECO:0000256" key="6">
    <source>
        <dbReference type="ARBA" id="ARBA00023136"/>
    </source>
</evidence>
<evidence type="ECO:0000313" key="12">
    <source>
        <dbReference type="EMBL" id="ODQ79937.1"/>
    </source>
</evidence>
<keyword evidence="5 9" id="KW-1133">Transmembrane helix</keyword>
<evidence type="ECO:0000256" key="5">
    <source>
        <dbReference type="ARBA" id="ARBA00022989"/>
    </source>
</evidence>
<dbReference type="PANTHER" id="PTHR22811">
    <property type="entry name" value="TRANSMEMBRANE EMP24 DOMAIN-CONTAINING PROTEIN"/>
    <property type="match status" value="1"/>
</dbReference>
<keyword evidence="13" id="KW-1185">Reference proteome</keyword>
<evidence type="ECO:0000256" key="2">
    <source>
        <dbReference type="ARBA" id="ARBA00007104"/>
    </source>
</evidence>
<dbReference type="OrthoDB" id="1929172at2759"/>
<feature type="signal peptide" evidence="10">
    <location>
        <begin position="1"/>
        <end position="19"/>
    </location>
</feature>
<dbReference type="SUPFAM" id="SSF101576">
    <property type="entry name" value="Supernatant protein factor (SPF), C-terminal domain"/>
    <property type="match status" value="1"/>
</dbReference>
<feature type="chain" id="PRO_5009134371" description="GOLD domain-containing protein" evidence="10">
    <location>
        <begin position="20"/>
        <end position="206"/>
    </location>
</feature>
<dbReference type="PROSITE" id="PS50866">
    <property type="entry name" value="GOLD"/>
    <property type="match status" value="1"/>
</dbReference>
<dbReference type="SMART" id="SM01190">
    <property type="entry name" value="EMP24_GP25L"/>
    <property type="match status" value="1"/>
</dbReference>
<dbReference type="InterPro" id="IPR036598">
    <property type="entry name" value="GOLD_dom_sf"/>
</dbReference>